<evidence type="ECO:0000313" key="2">
    <source>
        <dbReference type="EMBL" id="QHU05846.1"/>
    </source>
</evidence>
<feature type="transmembrane region" description="Helical" evidence="1">
    <location>
        <begin position="6"/>
        <end position="25"/>
    </location>
</feature>
<keyword evidence="1" id="KW-1133">Transmembrane helix</keyword>
<sequence length="29" mass="3562">MVMKYNIRMSFGFVFLFTLIFNISYKHIT</sequence>
<keyword evidence="1" id="KW-0812">Transmembrane</keyword>
<accession>A0A6C0JM46</accession>
<name>A0A6C0JM46_9ZZZZ</name>
<keyword evidence="1" id="KW-0472">Membrane</keyword>
<proteinExistence type="predicted"/>
<organism evidence="2">
    <name type="scientific">viral metagenome</name>
    <dbReference type="NCBI Taxonomy" id="1070528"/>
    <lineage>
        <taxon>unclassified sequences</taxon>
        <taxon>metagenomes</taxon>
        <taxon>organismal metagenomes</taxon>
    </lineage>
</organism>
<protein>
    <submittedName>
        <fullName evidence="2">Uncharacterized protein</fullName>
    </submittedName>
</protein>
<evidence type="ECO:0000256" key="1">
    <source>
        <dbReference type="SAM" id="Phobius"/>
    </source>
</evidence>
<dbReference type="EMBL" id="MN740421">
    <property type="protein sequence ID" value="QHU05846.1"/>
    <property type="molecule type" value="Genomic_DNA"/>
</dbReference>
<dbReference type="AlphaFoldDB" id="A0A6C0JM46"/>
<reference evidence="2" key="1">
    <citation type="journal article" date="2020" name="Nature">
        <title>Giant virus diversity and host interactions through global metagenomics.</title>
        <authorList>
            <person name="Schulz F."/>
            <person name="Roux S."/>
            <person name="Paez-Espino D."/>
            <person name="Jungbluth S."/>
            <person name="Walsh D.A."/>
            <person name="Denef V.J."/>
            <person name="McMahon K.D."/>
            <person name="Konstantinidis K.T."/>
            <person name="Eloe-Fadrosh E.A."/>
            <person name="Kyrpides N.C."/>
            <person name="Woyke T."/>
        </authorList>
    </citation>
    <scope>NUCLEOTIDE SEQUENCE</scope>
    <source>
        <strain evidence="2">GVMAG-M-3300027736-24</strain>
    </source>
</reference>